<accession>A0A419HKS4</accession>
<dbReference type="InterPro" id="IPR018313">
    <property type="entry name" value="SBP_3_CS"/>
</dbReference>
<dbReference type="PROSITE" id="PS51257">
    <property type="entry name" value="PROKAR_LIPOPROTEIN"/>
    <property type="match status" value="1"/>
</dbReference>
<dbReference type="InterPro" id="IPR051455">
    <property type="entry name" value="Bact_solute-bind_prot3"/>
</dbReference>
<evidence type="ECO:0000313" key="8">
    <source>
        <dbReference type="EMBL" id="RJQ76468.1"/>
    </source>
</evidence>
<dbReference type="SMART" id="SM00062">
    <property type="entry name" value="PBPb"/>
    <property type="match status" value="1"/>
</dbReference>
<dbReference type="OrthoDB" id="9807888at2"/>
<feature type="domain" description="Solute-binding protein family 3/N-terminal" evidence="7">
    <location>
        <begin position="89"/>
        <end position="312"/>
    </location>
</feature>
<dbReference type="InterPro" id="IPR001638">
    <property type="entry name" value="Solute-binding_3/MltF_N"/>
</dbReference>
<comment type="similarity">
    <text evidence="1 4">Belongs to the bacterial solute-binding protein 3 family.</text>
</comment>
<evidence type="ECO:0000256" key="1">
    <source>
        <dbReference type="ARBA" id="ARBA00010333"/>
    </source>
</evidence>
<dbReference type="PANTHER" id="PTHR30085:SF6">
    <property type="entry name" value="ABC TRANSPORTER GLUTAMINE-BINDING PROTEIN GLNH"/>
    <property type="match status" value="1"/>
</dbReference>
<dbReference type="GO" id="GO:0005576">
    <property type="term" value="C:extracellular region"/>
    <property type="evidence" value="ECO:0007669"/>
    <property type="project" value="TreeGrafter"/>
</dbReference>
<comment type="caution">
    <text evidence="8">The sequence shown here is derived from an EMBL/GenBank/DDBJ whole genome shotgun (WGS) entry which is preliminary data.</text>
</comment>
<evidence type="ECO:0000256" key="3">
    <source>
        <dbReference type="ARBA" id="ARBA00022729"/>
    </source>
</evidence>
<evidence type="ECO:0000256" key="4">
    <source>
        <dbReference type="RuleBase" id="RU003744"/>
    </source>
</evidence>
<keyword evidence="3 6" id="KW-0732">Signal</keyword>
<name>A0A419HKS4_9PSEU</name>
<protein>
    <submittedName>
        <fullName evidence="8">Glutamate ABC transporter substrate-binding protein</fullName>
    </submittedName>
</protein>
<keyword evidence="9" id="KW-1185">Reference proteome</keyword>
<evidence type="ECO:0000259" key="7">
    <source>
        <dbReference type="SMART" id="SM00062"/>
    </source>
</evidence>
<evidence type="ECO:0000313" key="9">
    <source>
        <dbReference type="Proteomes" id="UP000285112"/>
    </source>
</evidence>
<dbReference type="GO" id="GO:0030288">
    <property type="term" value="C:outer membrane-bounded periplasmic space"/>
    <property type="evidence" value="ECO:0007669"/>
    <property type="project" value="TreeGrafter"/>
</dbReference>
<feature type="chain" id="PRO_5018998004" evidence="6">
    <location>
        <begin position="26"/>
        <end position="324"/>
    </location>
</feature>
<dbReference type="PROSITE" id="PS01039">
    <property type="entry name" value="SBP_BACTERIAL_3"/>
    <property type="match status" value="1"/>
</dbReference>
<sequence>MIRSRHFVRAAALAAVVLFGTACTAAEVPADATAVTDAAWPTPAGVGGPDTSAGVNTDTSCDPLASIRPTAGTSVPPGSHLAEIKARGKLIAGVDQTTYLFGFRNPQSGNLEGFDIDVVNQIAKALFGTAEGHVQFRAIPSSQREQVLKDHKVDVVVRTYSITCSRRKEVQFSSVYYVAGQKILVPKTSNAQSLADLAGKRVCAARKSTSLTKVATDPAKPIAVSVPNWSDCLVMLQQNQVEAVSTDDTILAGMAAQDPQVKVVGDQLTKENYGVGVPLDEQDVVQFVNAVLDQMRADGSWAASYGKWVGQRLGPASPPEAQYR</sequence>
<feature type="region of interest" description="Disordered" evidence="5">
    <location>
        <begin position="41"/>
        <end position="79"/>
    </location>
</feature>
<feature type="signal peptide" evidence="6">
    <location>
        <begin position="1"/>
        <end position="25"/>
    </location>
</feature>
<gene>
    <name evidence="8" type="ORF">D5S19_30375</name>
</gene>
<dbReference type="AlphaFoldDB" id="A0A419HKS4"/>
<dbReference type="Gene3D" id="3.40.190.10">
    <property type="entry name" value="Periplasmic binding protein-like II"/>
    <property type="match status" value="2"/>
</dbReference>
<dbReference type="RefSeq" id="WP_120026785.1">
    <property type="nucleotide sequence ID" value="NZ_QZFV01000146.1"/>
</dbReference>
<dbReference type="PANTHER" id="PTHR30085">
    <property type="entry name" value="AMINO ACID ABC TRANSPORTER PERMEASE"/>
    <property type="match status" value="1"/>
</dbReference>
<dbReference type="CDD" id="cd13690">
    <property type="entry name" value="PBP2_GluB"/>
    <property type="match status" value="1"/>
</dbReference>
<organism evidence="8 9">
    <name type="scientific">Amycolatopsis panacis</name>
    <dbReference type="NCBI Taxonomy" id="2340917"/>
    <lineage>
        <taxon>Bacteria</taxon>
        <taxon>Bacillati</taxon>
        <taxon>Actinomycetota</taxon>
        <taxon>Actinomycetes</taxon>
        <taxon>Pseudonocardiales</taxon>
        <taxon>Pseudonocardiaceae</taxon>
        <taxon>Amycolatopsis</taxon>
    </lineage>
</organism>
<proteinExistence type="inferred from homology"/>
<evidence type="ECO:0000256" key="5">
    <source>
        <dbReference type="SAM" id="MobiDB-lite"/>
    </source>
</evidence>
<dbReference type="Proteomes" id="UP000285112">
    <property type="component" value="Unassembled WGS sequence"/>
</dbReference>
<dbReference type="Pfam" id="PF00497">
    <property type="entry name" value="SBP_bac_3"/>
    <property type="match status" value="1"/>
</dbReference>
<reference evidence="8 9" key="1">
    <citation type="submission" date="2018-09" db="EMBL/GenBank/DDBJ databases">
        <title>YIM PH 21725 draft genome.</title>
        <authorList>
            <person name="Miao C."/>
        </authorList>
    </citation>
    <scope>NUCLEOTIDE SEQUENCE [LARGE SCALE GENOMIC DNA]</scope>
    <source>
        <strain evidence="9">YIM PH21725</strain>
    </source>
</reference>
<evidence type="ECO:0000256" key="2">
    <source>
        <dbReference type="ARBA" id="ARBA00022448"/>
    </source>
</evidence>
<dbReference type="EMBL" id="QZFV01000146">
    <property type="protein sequence ID" value="RJQ76468.1"/>
    <property type="molecule type" value="Genomic_DNA"/>
</dbReference>
<keyword evidence="2" id="KW-0813">Transport</keyword>
<evidence type="ECO:0000256" key="6">
    <source>
        <dbReference type="SAM" id="SignalP"/>
    </source>
</evidence>
<dbReference type="SUPFAM" id="SSF53850">
    <property type="entry name" value="Periplasmic binding protein-like II"/>
    <property type="match status" value="1"/>
</dbReference>
<dbReference type="GO" id="GO:0006865">
    <property type="term" value="P:amino acid transport"/>
    <property type="evidence" value="ECO:0007669"/>
    <property type="project" value="TreeGrafter"/>
</dbReference>